<name>A0ABD0YN64_9HEMI</name>
<accession>A0ABD0YN64</accession>
<sequence length="236" mass="25688">MRNVTGVIINNCDHVIFHDSAFASTGAFNLHIMSVNVLELKANSMLGANLQKVSISNVNALALEQGSVRQGYFDDIVLDSVNIPNLPNVGSGEAIRIRKSMTLKNVTIGIMMASAVKSTFLGDNTTLFMENVTVEKIAPSAVNLVADFIDVKGCTFGPSTQGFILEGKQRVSMSMNSMTRENQNDFMNIKAPFINMSDNIISLPLVFLGETVKPAGKFAKLIFNSNKIRDTTFMVV</sequence>
<dbReference type="EMBL" id="JBFDAA010000005">
    <property type="protein sequence ID" value="KAL1132686.1"/>
    <property type="molecule type" value="Genomic_DNA"/>
</dbReference>
<dbReference type="Proteomes" id="UP001558652">
    <property type="component" value="Unassembled WGS sequence"/>
</dbReference>
<protein>
    <submittedName>
        <fullName evidence="1">Uncharacterized protein</fullName>
    </submittedName>
</protein>
<organism evidence="1 2">
    <name type="scientific">Ranatra chinensis</name>
    <dbReference type="NCBI Taxonomy" id="642074"/>
    <lineage>
        <taxon>Eukaryota</taxon>
        <taxon>Metazoa</taxon>
        <taxon>Ecdysozoa</taxon>
        <taxon>Arthropoda</taxon>
        <taxon>Hexapoda</taxon>
        <taxon>Insecta</taxon>
        <taxon>Pterygota</taxon>
        <taxon>Neoptera</taxon>
        <taxon>Paraneoptera</taxon>
        <taxon>Hemiptera</taxon>
        <taxon>Heteroptera</taxon>
        <taxon>Panheteroptera</taxon>
        <taxon>Nepomorpha</taxon>
        <taxon>Nepidae</taxon>
        <taxon>Ranatrinae</taxon>
        <taxon>Ranatra</taxon>
    </lineage>
</organism>
<evidence type="ECO:0000313" key="2">
    <source>
        <dbReference type="Proteomes" id="UP001558652"/>
    </source>
</evidence>
<proteinExistence type="predicted"/>
<gene>
    <name evidence="1" type="ORF">AAG570_010638</name>
</gene>
<reference evidence="1 2" key="1">
    <citation type="submission" date="2024-07" db="EMBL/GenBank/DDBJ databases">
        <title>Chromosome-level genome assembly of the water stick insect Ranatra chinensis (Heteroptera: Nepidae).</title>
        <authorList>
            <person name="Liu X."/>
        </authorList>
    </citation>
    <scope>NUCLEOTIDE SEQUENCE [LARGE SCALE GENOMIC DNA]</scope>
    <source>
        <strain evidence="1">Cailab_2021Rc</strain>
        <tissue evidence="1">Muscle</tissue>
    </source>
</reference>
<evidence type="ECO:0000313" key="1">
    <source>
        <dbReference type="EMBL" id="KAL1132686.1"/>
    </source>
</evidence>
<keyword evidence="2" id="KW-1185">Reference proteome</keyword>
<comment type="caution">
    <text evidence="1">The sequence shown here is derived from an EMBL/GenBank/DDBJ whole genome shotgun (WGS) entry which is preliminary data.</text>
</comment>
<dbReference type="AlphaFoldDB" id="A0ABD0YN64"/>